<dbReference type="GO" id="GO:0016020">
    <property type="term" value="C:membrane"/>
    <property type="evidence" value="ECO:0007669"/>
    <property type="project" value="UniProtKB-SubCell"/>
</dbReference>
<dbReference type="AlphaFoldDB" id="A0A4P9WHJ9"/>
<dbReference type="PROSITE" id="PS00889">
    <property type="entry name" value="CNMP_BINDING_2"/>
    <property type="match status" value="1"/>
</dbReference>
<sequence>VKSLPLFKGCDESFLSSVTRAIKPVTLLKGWYIFRKGEDANEMYFIREGEVEVCSEDGKIVFVTLRSGAFFGEIAILQNCTRTASVRASKTSDLCFLTREDFSSLCASYPSVDAQIKQTVEERLAADRKREEA</sequence>
<dbReference type="Gene3D" id="2.60.120.10">
    <property type="entry name" value="Jelly Rolls"/>
    <property type="match status" value="1"/>
</dbReference>
<dbReference type="InterPro" id="IPR018488">
    <property type="entry name" value="cNMP-bd_CS"/>
</dbReference>
<keyword evidence="8" id="KW-0407">Ion channel</keyword>
<proteinExistence type="predicted"/>
<evidence type="ECO:0000313" key="10">
    <source>
        <dbReference type="EMBL" id="RKO90016.1"/>
    </source>
</evidence>
<keyword evidence="3" id="KW-0812">Transmembrane</keyword>
<dbReference type="Proteomes" id="UP000269721">
    <property type="component" value="Unassembled WGS sequence"/>
</dbReference>
<dbReference type="InterPro" id="IPR050866">
    <property type="entry name" value="CNG_cation_channel"/>
</dbReference>
<keyword evidence="7" id="KW-1071">Ligand-gated ion channel</keyword>
<gene>
    <name evidence="10" type="ORF">BDK51DRAFT_14313</name>
</gene>
<dbReference type="SMART" id="SM00100">
    <property type="entry name" value="cNMP"/>
    <property type="match status" value="1"/>
</dbReference>
<dbReference type="GO" id="GO:0044877">
    <property type="term" value="F:protein-containing complex binding"/>
    <property type="evidence" value="ECO:0007669"/>
    <property type="project" value="TreeGrafter"/>
</dbReference>
<feature type="domain" description="Cyclic nucleotide-binding" evidence="9">
    <location>
        <begin position="6"/>
        <end position="105"/>
    </location>
</feature>
<evidence type="ECO:0000256" key="7">
    <source>
        <dbReference type="ARBA" id="ARBA00023286"/>
    </source>
</evidence>
<dbReference type="InterPro" id="IPR014710">
    <property type="entry name" value="RmlC-like_jellyroll"/>
</dbReference>
<evidence type="ECO:0000256" key="8">
    <source>
        <dbReference type="ARBA" id="ARBA00023303"/>
    </source>
</evidence>
<dbReference type="EMBL" id="KZ995767">
    <property type="protein sequence ID" value="RKO90016.1"/>
    <property type="molecule type" value="Genomic_DNA"/>
</dbReference>
<keyword evidence="11" id="KW-1185">Reference proteome</keyword>
<name>A0A4P9WHJ9_9FUNG</name>
<evidence type="ECO:0000259" key="9">
    <source>
        <dbReference type="PROSITE" id="PS50042"/>
    </source>
</evidence>
<dbReference type="PANTHER" id="PTHR45638">
    <property type="entry name" value="CYCLIC NUCLEOTIDE-GATED CATION CHANNEL SUBUNIT A"/>
    <property type="match status" value="1"/>
</dbReference>
<keyword evidence="2" id="KW-0813">Transport</keyword>
<evidence type="ECO:0000256" key="3">
    <source>
        <dbReference type="ARBA" id="ARBA00022692"/>
    </source>
</evidence>
<dbReference type="InterPro" id="IPR000595">
    <property type="entry name" value="cNMP-bd_dom"/>
</dbReference>
<dbReference type="PANTHER" id="PTHR45638:SF11">
    <property type="entry name" value="CYCLIC NUCLEOTIDE-GATED CATION CHANNEL SUBUNIT A"/>
    <property type="match status" value="1"/>
</dbReference>
<keyword evidence="5" id="KW-0406">Ion transport</keyword>
<keyword evidence="6" id="KW-0472">Membrane</keyword>
<feature type="non-terminal residue" evidence="10">
    <location>
        <position position="133"/>
    </location>
</feature>
<evidence type="ECO:0000313" key="11">
    <source>
        <dbReference type="Proteomes" id="UP000269721"/>
    </source>
</evidence>
<keyword evidence="4" id="KW-1133">Transmembrane helix</keyword>
<comment type="subcellular location">
    <subcellularLocation>
        <location evidence="1">Membrane</location>
        <topology evidence="1">Multi-pass membrane protein</topology>
    </subcellularLocation>
</comment>
<dbReference type="FunFam" id="2.60.120.10:FF:000057">
    <property type="entry name" value="Cyclic nucleotide-binding domain protein"/>
    <property type="match status" value="1"/>
</dbReference>
<dbReference type="SUPFAM" id="SSF51206">
    <property type="entry name" value="cAMP-binding domain-like"/>
    <property type="match status" value="1"/>
</dbReference>
<evidence type="ECO:0000256" key="2">
    <source>
        <dbReference type="ARBA" id="ARBA00022448"/>
    </source>
</evidence>
<evidence type="ECO:0000256" key="6">
    <source>
        <dbReference type="ARBA" id="ARBA00023136"/>
    </source>
</evidence>
<protein>
    <submittedName>
        <fullName evidence="10">Cyclic nucleotide-binding-like protein</fullName>
    </submittedName>
</protein>
<evidence type="ECO:0000256" key="5">
    <source>
        <dbReference type="ARBA" id="ARBA00023065"/>
    </source>
</evidence>
<dbReference type="PROSITE" id="PS50042">
    <property type="entry name" value="CNMP_BINDING_3"/>
    <property type="match status" value="1"/>
</dbReference>
<dbReference type="InterPro" id="IPR018490">
    <property type="entry name" value="cNMP-bd_dom_sf"/>
</dbReference>
<accession>A0A4P9WHJ9</accession>
<dbReference type="Pfam" id="PF00027">
    <property type="entry name" value="cNMP_binding"/>
    <property type="match status" value="1"/>
</dbReference>
<reference evidence="11" key="1">
    <citation type="journal article" date="2018" name="Nat. Microbiol.">
        <title>Leveraging single-cell genomics to expand the fungal tree of life.</title>
        <authorList>
            <person name="Ahrendt S.R."/>
            <person name="Quandt C.A."/>
            <person name="Ciobanu D."/>
            <person name="Clum A."/>
            <person name="Salamov A."/>
            <person name="Andreopoulos B."/>
            <person name="Cheng J.F."/>
            <person name="Woyke T."/>
            <person name="Pelin A."/>
            <person name="Henrissat B."/>
            <person name="Reynolds N.K."/>
            <person name="Benny G.L."/>
            <person name="Smith M.E."/>
            <person name="James T.Y."/>
            <person name="Grigoriev I.V."/>
        </authorList>
    </citation>
    <scope>NUCLEOTIDE SEQUENCE [LARGE SCALE GENOMIC DNA]</scope>
</reference>
<dbReference type="CDD" id="cd00038">
    <property type="entry name" value="CAP_ED"/>
    <property type="match status" value="1"/>
</dbReference>
<organism evidence="10 11">
    <name type="scientific">Blyttiomyces helicus</name>
    <dbReference type="NCBI Taxonomy" id="388810"/>
    <lineage>
        <taxon>Eukaryota</taxon>
        <taxon>Fungi</taxon>
        <taxon>Fungi incertae sedis</taxon>
        <taxon>Chytridiomycota</taxon>
        <taxon>Chytridiomycota incertae sedis</taxon>
        <taxon>Chytridiomycetes</taxon>
        <taxon>Chytridiomycetes incertae sedis</taxon>
        <taxon>Blyttiomyces</taxon>
    </lineage>
</organism>
<evidence type="ECO:0000256" key="1">
    <source>
        <dbReference type="ARBA" id="ARBA00004141"/>
    </source>
</evidence>
<feature type="non-terminal residue" evidence="10">
    <location>
        <position position="1"/>
    </location>
</feature>
<dbReference type="GO" id="GO:0005221">
    <property type="term" value="F:intracellularly cyclic nucleotide-activated monoatomic cation channel activity"/>
    <property type="evidence" value="ECO:0007669"/>
    <property type="project" value="InterPro"/>
</dbReference>
<evidence type="ECO:0000256" key="4">
    <source>
        <dbReference type="ARBA" id="ARBA00022989"/>
    </source>
</evidence>
<dbReference type="OrthoDB" id="421226at2759"/>